<gene>
    <name evidence="3" type="ORF">TL08_27060</name>
</gene>
<dbReference type="Pfam" id="PF19516">
    <property type="entry name" value="DUF6049"/>
    <property type="match status" value="2"/>
</dbReference>
<name>A0AAC9N197_9PSEU</name>
<dbReference type="InterPro" id="IPR046112">
    <property type="entry name" value="DUF6049"/>
</dbReference>
<evidence type="ECO:0000256" key="1">
    <source>
        <dbReference type="SAM" id="MobiDB-lite"/>
    </source>
</evidence>
<keyword evidence="2" id="KW-0472">Membrane</keyword>
<keyword evidence="2" id="KW-1133">Transmembrane helix</keyword>
<protein>
    <recommendedName>
        <fullName evidence="5">Glycoprotein</fullName>
    </recommendedName>
</protein>
<organism evidence="3 4">
    <name type="scientific">Actinoalloteichus hymeniacidonis</name>
    <dbReference type="NCBI Taxonomy" id="340345"/>
    <lineage>
        <taxon>Bacteria</taxon>
        <taxon>Bacillati</taxon>
        <taxon>Actinomycetota</taxon>
        <taxon>Actinomycetes</taxon>
        <taxon>Pseudonocardiales</taxon>
        <taxon>Pseudonocardiaceae</taxon>
        <taxon>Actinoalloteichus</taxon>
    </lineage>
</organism>
<reference evidence="4" key="1">
    <citation type="submission" date="2016-03" db="EMBL/GenBank/DDBJ databases">
        <title>Complete genome sequence of the type strain Actinoalloteichus hymeniacidonis DSM 45092.</title>
        <authorList>
            <person name="Schaffert L."/>
            <person name="Albersmeier A."/>
            <person name="Winkler A."/>
            <person name="Kalinowski J."/>
            <person name="Zotchev S."/>
            <person name="Ruckert C."/>
        </authorList>
    </citation>
    <scope>NUCLEOTIDE SEQUENCE [LARGE SCALE GENOMIC DNA]</scope>
    <source>
        <strain evidence="4">HPA177(T) (DSM 45092(T))</strain>
    </source>
</reference>
<evidence type="ECO:0008006" key="5">
    <source>
        <dbReference type="Google" id="ProtNLM"/>
    </source>
</evidence>
<accession>A0AAC9N197</accession>
<feature type="compositionally biased region" description="Basic and acidic residues" evidence="1">
    <location>
        <begin position="829"/>
        <end position="859"/>
    </location>
</feature>
<proteinExistence type="predicted"/>
<dbReference type="Proteomes" id="UP000095210">
    <property type="component" value="Chromosome"/>
</dbReference>
<feature type="compositionally biased region" description="Polar residues" evidence="1">
    <location>
        <begin position="863"/>
        <end position="878"/>
    </location>
</feature>
<feature type="transmembrane region" description="Helical" evidence="2">
    <location>
        <begin position="706"/>
        <end position="728"/>
    </location>
</feature>
<keyword evidence="4" id="KW-1185">Reference proteome</keyword>
<dbReference type="RefSeq" id="WP_069853062.1">
    <property type="nucleotide sequence ID" value="NZ_CP014859.1"/>
</dbReference>
<keyword evidence="2" id="KW-0812">Transmembrane</keyword>
<feature type="region of interest" description="Disordered" evidence="1">
    <location>
        <begin position="422"/>
        <end position="441"/>
    </location>
</feature>
<evidence type="ECO:0000313" key="4">
    <source>
        <dbReference type="Proteomes" id="UP000095210"/>
    </source>
</evidence>
<sequence>MRQHIDRRKGGTRLVHAALAALVALPVALVGSVRPAEAQPEEPLADLQIDEIAPRVVTVDGDRMLRITGTLTNTSDRSIEAISIRAQRGDPLESTGATLASLRGESETDAGSSEFVPIESPLPAGRSTDFTVAVPVDAPDGLGIDEPGVYPLLMNVNGMPDYGAQARIATADLLLPVVGVPDGAEAEPSTQPRTTLIWPLADEPKMVRNGIGGETILTDDELAGSLVGGGRLAMLLSAMEDSVPPASELSRSVCFAVDPDLLETVAAMRDGYRVQSAGGGLVDGVGSAAAGVWLMRLQDVAQGRCMVAMPYADADVVALSRAGRPDLVDLALDRGAAVVEEIVGTRPMDGFVWPADGVLDDQTLDTLVGSGAGSMLLHPRSLQGAPPQLTPTTLANAEAETPPVAVQIDPLISDVLAGSTTTGWRPQSMTAEAGSTVPPGVRDPVQDTLSMVMFRAIGDTSGEAAGRVVIAPPRRWQPEAEELSVLLGELGRLFDMGLAVPVPLSEGLTEPAGTSTLNYPAEAGAAELQASVSREVSRAATLAEEFGSAMSSDLSVPPESRTEPVDLMQPLQLGLLRGMSSSLRGDESAAMRVVDRAVDELTALRRQVQVNDPGIPLSLAASDSPLPLSVTNDLPVDIRVQVTLENSPGLRAASVQEFAVPAHNSRAIRVPAEVSRSGQFTTDVALRTPDGAGLGSPVRFVVMSSAYGTLTLILTIVAGATLILLVTYRLVRRIRAGRPGEGDGPNPNDRVPTDPEDGGNAADPGTEGTAADTDTPESGPTEISPDEPEPAASPQADDPDVGPRDAESTAAEPDPEDKAGPAEADDGEGSERHGSERHGSERHGSERHGSERQGGERAEASAGLTTGRGSTSSEKSGD</sequence>
<dbReference type="EMBL" id="CP014859">
    <property type="protein sequence ID" value="AOS66180.1"/>
    <property type="molecule type" value="Genomic_DNA"/>
</dbReference>
<dbReference type="KEGG" id="ahm:TL08_27060"/>
<feature type="region of interest" description="Disordered" evidence="1">
    <location>
        <begin position="736"/>
        <end position="878"/>
    </location>
</feature>
<dbReference type="AlphaFoldDB" id="A0AAC9N197"/>
<evidence type="ECO:0000313" key="3">
    <source>
        <dbReference type="EMBL" id="AOS66180.1"/>
    </source>
</evidence>
<evidence type="ECO:0000256" key="2">
    <source>
        <dbReference type="SAM" id="Phobius"/>
    </source>
</evidence>